<reference evidence="2 3" key="1">
    <citation type="journal article" date="2012" name="BMC Genomics">
        <title>Sequencing the genome of Marssonina brunnea reveals fungus-poplar co-evolution.</title>
        <authorList>
            <person name="Zhu S."/>
            <person name="Cao Y.-Z."/>
            <person name="Jiang C."/>
            <person name="Tan B.-Y."/>
            <person name="Wang Z."/>
            <person name="Feng S."/>
            <person name="Zhang L."/>
            <person name="Su X.-H."/>
            <person name="Brejova B."/>
            <person name="Vinar T."/>
            <person name="Xu M."/>
            <person name="Wang M.-X."/>
            <person name="Zhang S.-G."/>
            <person name="Huang M.-R."/>
            <person name="Wu R."/>
            <person name="Zhou Y."/>
        </authorList>
    </citation>
    <scope>NUCLEOTIDE SEQUENCE [LARGE SCALE GENOMIC DNA]</scope>
    <source>
        <strain evidence="2 3">MB_m1</strain>
    </source>
</reference>
<evidence type="ECO:0000313" key="3">
    <source>
        <dbReference type="Proteomes" id="UP000006753"/>
    </source>
</evidence>
<feature type="compositionally biased region" description="Acidic residues" evidence="1">
    <location>
        <begin position="137"/>
        <end position="146"/>
    </location>
</feature>
<evidence type="ECO:0000313" key="2">
    <source>
        <dbReference type="EMBL" id="EKD18391.1"/>
    </source>
</evidence>
<organism evidence="2 3">
    <name type="scientific">Marssonina brunnea f. sp. multigermtubi (strain MB_m1)</name>
    <name type="common">Marssonina leaf spot fungus</name>
    <dbReference type="NCBI Taxonomy" id="1072389"/>
    <lineage>
        <taxon>Eukaryota</taxon>
        <taxon>Fungi</taxon>
        <taxon>Dikarya</taxon>
        <taxon>Ascomycota</taxon>
        <taxon>Pezizomycotina</taxon>
        <taxon>Leotiomycetes</taxon>
        <taxon>Helotiales</taxon>
        <taxon>Drepanopezizaceae</taxon>
        <taxon>Drepanopeziza</taxon>
    </lineage>
</organism>
<sequence>MPKLKDKVKFASVQLGFLPLLLVIADGPFTAAFLLEASPIHLDRRDSVLRHPSRAMVREDDREREGERARGRWATLGPPWRALRIEFCSAAPTPPRAELRRCRQGWTRSYAYSRRLILVGKYLRPRPGLPENAENAENAEDAEDAENLAGPLSPDPSPVPILMETVMKPTVAELWMVPYPIDRPTAVPAVPAVLAVLAVLVYLRTGNDLKRAFSSQAQAQAQAQAHFGSREASECVQIEGASLIGHMVVGTGRCRTSWSHPHGHGRWTLIGRWTDRSRSVAVRSCRPGVVGRVMVITAGWSLGRNSIDWRVPVSLCADSGRLMRRWNAICHNKPTREPPSKHGRKDGTHKVIMKGLPIFHDASNYQQPFAEQDASIRAQNSRVAVTPDPYSRQYGEKNEGPRIGERVSGLVQCREGIDHQETRTRCISKRDEKIMETSRIQEIDTPAFSADAGARTLGLGLSTDHVLVDRSWARPRPQSSAVASSEDTWI</sequence>
<protein>
    <submittedName>
        <fullName evidence="2">Uncharacterized protein</fullName>
    </submittedName>
</protein>
<dbReference type="OrthoDB" id="3474869at2759"/>
<dbReference type="EMBL" id="JH921433">
    <property type="protein sequence ID" value="EKD18391.1"/>
    <property type="molecule type" value="Genomic_DNA"/>
</dbReference>
<proteinExistence type="predicted"/>
<evidence type="ECO:0000256" key="1">
    <source>
        <dbReference type="SAM" id="MobiDB-lite"/>
    </source>
</evidence>
<gene>
    <name evidence="2" type="ORF">MBM_03384</name>
</gene>
<feature type="region of interest" description="Disordered" evidence="1">
    <location>
        <begin position="128"/>
        <end position="156"/>
    </location>
</feature>
<keyword evidence="3" id="KW-1185">Reference proteome</keyword>
<dbReference type="InParanoid" id="K1WZG7"/>
<name>K1WZG7_MARBU</name>
<dbReference type="Proteomes" id="UP000006753">
    <property type="component" value="Unassembled WGS sequence"/>
</dbReference>
<accession>K1WZG7</accession>
<dbReference type="HOGENOM" id="CLU_556767_0_0_1"/>
<dbReference type="KEGG" id="mbe:MBM_03384"/>
<dbReference type="AlphaFoldDB" id="K1WZG7"/>